<dbReference type="EMBL" id="JACHIP010000001">
    <property type="protein sequence ID" value="MBB5055619.1"/>
    <property type="molecule type" value="Genomic_DNA"/>
</dbReference>
<name>A0A7W7Z9P0_9BACT</name>
<accession>A0A7W7Z9P0</accession>
<proteinExistence type="predicted"/>
<feature type="transmembrane region" description="Helical" evidence="1">
    <location>
        <begin position="46"/>
        <end position="68"/>
    </location>
</feature>
<feature type="transmembrane region" description="Helical" evidence="1">
    <location>
        <begin position="213"/>
        <end position="239"/>
    </location>
</feature>
<keyword evidence="3" id="KW-1185">Reference proteome</keyword>
<keyword evidence="1" id="KW-0812">Transmembrane</keyword>
<keyword evidence="1" id="KW-0472">Membrane</keyword>
<dbReference type="Proteomes" id="UP000540989">
    <property type="component" value="Unassembled WGS sequence"/>
</dbReference>
<feature type="transmembrane region" description="Helical" evidence="1">
    <location>
        <begin position="80"/>
        <end position="99"/>
    </location>
</feature>
<dbReference type="AlphaFoldDB" id="A0A7W7Z9P0"/>
<evidence type="ECO:0000313" key="3">
    <source>
        <dbReference type="Proteomes" id="UP000540989"/>
    </source>
</evidence>
<comment type="caution">
    <text evidence="2">The sequence shown here is derived from an EMBL/GenBank/DDBJ whole genome shotgun (WGS) entry which is preliminary data.</text>
</comment>
<feature type="transmembrane region" description="Helical" evidence="1">
    <location>
        <begin position="171"/>
        <end position="193"/>
    </location>
</feature>
<reference evidence="2 3" key="1">
    <citation type="submission" date="2020-08" db="EMBL/GenBank/DDBJ databases">
        <title>Genomic Encyclopedia of Type Strains, Phase IV (KMG-V): Genome sequencing to study the core and pangenomes of soil and plant-associated prokaryotes.</title>
        <authorList>
            <person name="Whitman W."/>
        </authorList>
    </citation>
    <scope>NUCLEOTIDE SEQUENCE [LARGE SCALE GENOMIC DNA]</scope>
    <source>
        <strain evidence="2 3">M8UP14</strain>
    </source>
</reference>
<protein>
    <submittedName>
        <fullName evidence="2">Uncharacterized protein</fullName>
    </submittedName>
</protein>
<evidence type="ECO:0000313" key="2">
    <source>
        <dbReference type="EMBL" id="MBB5055619.1"/>
    </source>
</evidence>
<keyword evidence="1" id="KW-1133">Transmembrane helix</keyword>
<feature type="transmembrane region" description="Helical" evidence="1">
    <location>
        <begin position="12"/>
        <end position="34"/>
    </location>
</feature>
<sequence>MTAILRRARGLFRLRLLLQQLGLAAIVSILFVLWLRVPDASVLEEVLSLIMALVIAILALGGESFLLLQTCPISYSDGRIRIQIGAVALAVSLLLWFAWSALLDHWSTNNSLLAGYLNSRTSAHYRNFLSYNHLYDWLEDLWTVLRWFASGLLLAASLALLLALRRGRAALRLAFSFTYWIVFALAAVIGSHLTHALLQWTPGHGLPVESISLVLRLGAVMLVDLSLICLSFTTAIAVIERVETKAA</sequence>
<feature type="transmembrane region" description="Helical" evidence="1">
    <location>
        <begin position="144"/>
        <end position="164"/>
    </location>
</feature>
<gene>
    <name evidence="2" type="ORF">HDF16_000288</name>
</gene>
<dbReference type="RefSeq" id="WP_184213390.1">
    <property type="nucleotide sequence ID" value="NZ_JACHIP010000001.1"/>
</dbReference>
<organism evidence="2 3">
    <name type="scientific">Granulicella aggregans</name>
    <dbReference type="NCBI Taxonomy" id="474949"/>
    <lineage>
        <taxon>Bacteria</taxon>
        <taxon>Pseudomonadati</taxon>
        <taxon>Acidobacteriota</taxon>
        <taxon>Terriglobia</taxon>
        <taxon>Terriglobales</taxon>
        <taxon>Acidobacteriaceae</taxon>
        <taxon>Granulicella</taxon>
    </lineage>
</organism>
<evidence type="ECO:0000256" key="1">
    <source>
        <dbReference type="SAM" id="Phobius"/>
    </source>
</evidence>